<dbReference type="RefSeq" id="WP_211359507.1">
    <property type="nucleotide sequence ID" value="NZ_RJKE01000001.1"/>
</dbReference>
<dbReference type="AlphaFoldDB" id="A0A3N1CMV2"/>
<evidence type="ECO:0000313" key="3">
    <source>
        <dbReference type="Proteomes" id="UP000272400"/>
    </source>
</evidence>
<gene>
    <name evidence="1" type="ORF">EDD29_0005</name>
    <name evidence="2" type="ORF">EDD29_0147</name>
</gene>
<accession>A0A3N1CMV2</accession>
<protein>
    <submittedName>
        <fullName evidence="1">Uncharacterized protein</fullName>
    </submittedName>
</protein>
<comment type="caution">
    <text evidence="1">The sequence shown here is derived from an EMBL/GenBank/DDBJ whole genome shotgun (WGS) entry which is preliminary data.</text>
</comment>
<dbReference type="EMBL" id="RJKE01000001">
    <property type="protein sequence ID" value="ROO82666.1"/>
    <property type="molecule type" value="Genomic_DNA"/>
</dbReference>
<keyword evidence="3" id="KW-1185">Reference proteome</keyword>
<evidence type="ECO:0000313" key="1">
    <source>
        <dbReference type="EMBL" id="ROO82525.1"/>
    </source>
</evidence>
<sequence length="437" mass="47690">MSALQTIGNVPAEHLRFGDLISAHPKTGEPVTWRLVSDPTWIDNSTRYAFGVATDGAYGDQLEPRFERGDLVSAQVTPARAAALTPYVVRKAAPTGAGVTAPSHLTEVPLSDDLPANAPCPTCGKPDVPVNKDGGLRKHGSPVRCTGSGTKIGAARIPRRARNGYYTCPITDDQLRSVTTIIGHGMPKPALTFWAGNLVAETALDNLPKLNRASFDPDARKEAYDWLRKAHVRKKDERGHIGDAAHKIIETKILKQPIPEAIRNDPEMRPYLEHFEQFVQDWQVTFTASEMVVADYDERFAGTLDYLLKSPLLAAALGCHPDEDILGDTKTGGELDERTSSGDVYGVYPEAGVQMSAYRKAKYGWLRDGTRVVMPARHSVGVVLHLRPEGYRLYPVNCGDEVFEAFKFIRGVADWATGPSKGVVGNALQLPTVRKAA</sequence>
<dbReference type="EMBL" id="RJKE01000001">
    <property type="protein sequence ID" value="ROO82525.1"/>
    <property type="molecule type" value="Genomic_DNA"/>
</dbReference>
<reference evidence="1 3" key="1">
    <citation type="submission" date="2018-11" db="EMBL/GenBank/DDBJ databases">
        <title>Sequencing the genomes of 1000 actinobacteria strains.</title>
        <authorList>
            <person name="Klenk H.-P."/>
        </authorList>
    </citation>
    <scope>NUCLEOTIDE SEQUENCE [LARGE SCALE GENOMIC DNA]</scope>
    <source>
        <strain evidence="1 3">DSM 44254</strain>
    </source>
</reference>
<evidence type="ECO:0000313" key="2">
    <source>
        <dbReference type="EMBL" id="ROO82666.1"/>
    </source>
</evidence>
<proteinExistence type="predicted"/>
<name>A0A3N1CMV2_9ACTN</name>
<organism evidence="1 3">
    <name type="scientific">Actinocorallia herbida</name>
    <dbReference type="NCBI Taxonomy" id="58109"/>
    <lineage>
        <taxon>Bacteria</taxon>
        <taxon>Bacillati</taxon>
        <taxon>Actinomycetota</taxon>
        <taxon>Actinomycetes</taxon>
        <taxon>Streptosporangiales</taxon>
        <taxon>Thermomonosporaceae</taxon>
        <taxon>Actinocorallia</taxon>
    </lineage>
</organism>
<dbReference type="Proteomes" id="UP000272400">
    <property type="component" value="Unassembled WGS sequence"/>
</dbReference>